<name>A0ABS4EAI3_9FIRM</name>
<dbReference type="EMBL" id="JAGGJX010000002">
    <property type="protein sequence ID" value="MBP1854949.1"/>
    <property type="molecule type" value="Genomic_DNA"/>
</dbReference>
<evidence type="ECO:0000313" key="4">
    <source>
        <dbReference type="Proteomes" id="UP000767291"/>
    </source>
</evidence>
<dbReference type="PANTHER" id="PTHR37313">
    <property type="entry name" value="UPF0749 PROTEIN RV1825"/>
    <property type="match status" value="1"/>
</dbReference>
<protein>
    <submittedName>
        <fullName evidence="3">Uncharacterized protein YlxW (UPF0749 family)</fullName>
    </submittedName>
</protein>
<evidence type="ECO:0000256" key="1">
    <source>
        <dbReference type="ARBA" id="ARBA00009108"/>
    </source>
</evidence>
<keyword evidence="4" id="KW-1185">Reference proteome</keyword>
<dbReference type="PANTHER" id="PTHR37313:SF2">
    <property type="entry name" value="UPF0749 PROTEIN YLXX"/>
    <property type="match status" value="1"/>
</dbReference>
<dbReference type="InterPro" id="IPR010273">
    <property type="entry name" value="DUF881"/>
</dbReference>
<gene>
    <name evidence="3" type="ORF">J2Z43_001342</name>
</gene>
<organism evidence="3 4">
    <name type="scientific">Metaclostridioides mangenotii</name>
    <dbReference type="NCBI Taxonomy" id="1540"/>
    <lineage>
        <taxon>Bacteria</taxon>
        <taxon>Bacillati</taxon>
        <taxon>Bacillota</taxon>
        <taxon>Clostridia</taxon>
        <taxon>Peptostreptococcales</taxon>
        <taxon>Peptostreptococcaceae</taxon>
        <taxon>Metaclostridioides</taxon>
    </lineage>
</organism>
<keyword evidence="2" id="KW-0175">Coiled coil</keyword>
<sequence>MKKVYMFIILTSAILGIFIGSMIKDTASDNAVYGNKDKVVKSQIKEKKKSVKALQEEKGKLDDQVEELSKNFKSSDEAKDINSLEENLSYTELEGSGIIMTVDAIDEKEGNLSNLVDYNRILLNIVNELKSEGADFVSINDQRINQYSEIALAGSHININGTPVAQPYVIKAIGDHKKLSSYMEQGSDYLNRIQLKNPIKINIKFDKKIHMKKTNLPNNLKYIEGE</sequence>
<reference evidence="3 4" key="1">
    <citation type="submission" date="2021-03" db="EMBL/GenBank/DDBJ databases">
        <title>Genomic Encyclopedia of Type Strains, Phase IV (KMG-IV): sequencing the most valuable type-strain genomes for metagenomic binning, comparative biology and taxonomic classification.</title>
        <authorList>
            <person name="Goeker M."/>
        </authorList>
    </citation>
    <scope>NUCLEOTIDE SEQUENCE [LARGE SCALE GENOMIC DNA]</scope>
    <source>
        <strain evidence="3 4">DSM 1289</strain>
    </source>
</reference>
<dbReference type="Pfam" id="PF05949">
    <property type="entry name" value="DUF881"/>
    <property type="match status" value="1"/>
</dbReference>
<comment type="similarity">
    <text evidence="1">Belongs to the UPF0749 family.</text>
</comment>
<comment type="caution">
    <text evidence="3">The sequence shown here is derived from an EMBL/GenBank/DDBJ whole genome shotgun (WGS) entry which is preliminary data.</text>
</comment>
<proteinExistence type="inferred from homology"/>
<accession>A0ABS4EAI3</accession>
<evidence type="ECO:0000256" key="2">
    <source>
        <dbReference type="SAM" id="Coils"/>
    </source>
</evidence>
<dbReference type="Proteomes" id="UP000767291">
    <property type="component" value="Unassembled WGS sequence"/>
</dbReference>
<dbReference type="Gene3D" id="3.30.70.1880">
    <property type="entry name" value="Protein of unknown function DUF881"/>
    <property type="match status" value="1"/>
</dbReference>
<evidence type="ECO:0000313" key="3">
    <source>
        <dbReference type="EMBL" id="MBP1854949.1"/>
    </source>
</evidence>
<dbReference type="RefSeq" id="WP_209456451.1">
    <property type="nucleotide sequence ID" value="NZ_BAAACS010000002.1"/>
</dbReference>
<feature type="coiled-coil region" evidence="2">
    <location>
        <begin position="44"/>
        <end position="71"/>
    </location>
</feature>